<organism evidence="2 3">
    <name type="scientific">Plantactinospora solaniradicis</name>
    <dbReference type="NCBI Taxonomy" id="1723736"/>
    <lineage>
        <taxon>Bacteria</taxon>
        <taxon>Bacillati</taxon>
        <taxon>Actinomycetota</taxon>
        <taxon>Actinomycetes</taxon>
        <taxon>Micromonosporales</taxon>
        <taxon>Micromonosporaceae</taxon>
        <taxon>Plantactinospora</taxon>
    </lineage>
</organism>
<dbReference type="InterPro" id="IPR012337">
    <property type="entry name" value="RNaseH-like_sf"/>
</dbReference>
<comment type="caution">
    <text evidence="2">The sequence shown here is derived from an EMBL/GenBank/DDBJ whole genome shotgun (WGS) entry which is preliminary data.</text>
</comment>
<proteinExistence type="predicted"/>
<feature type="domain" description="Integrase catalytic" evidence="1">
    <location>
        <begin position="1"/>
        <end position="114"/>
    </location>
</feature>
<dbReference type="RefSeq" id="WP_377429976.1">
    <property type="nucleotide sequence ID" value="NZ_JBHSPR010000047.1"/>
</dbReference>
<sequence length="141" mass="16410">MTQQARNLIMDLGDRGSRFKVLIRDRDTKYTVMFDGVFTAEEIEVLRSPPGAPRANAHAECWVRTVRRECLDRMLIYNPRHLHVVLDEYVRHYNDHRPHQGRAQRPPNREASPPPVVDLATIRVHRRKIVDGMVSEYSQAA</sequence>
<dbReference type="InterPro" id="IPR036397">
    <property type="entry name" value="RNaseH_sf"/>
</dbReference>
<gene>
    <name evidence="2" type="ORF">ACFP2T_36160</name>
</gene>
<evidence type="ECO:0000259" key="1">
    <source>
        <dbReference type="PROSITE" id="PS50994"/>
    </source>
</evidence>
<dbReference type="SUPFAM" id="SSF53098">
    <property type="entry name" value="Ribonuclease H-like"/>
    <property type="match status" value="1"/>
</dbReference>
<dbReference type="PROSITE" id="PS50994">
    <property type="entry name" value="INTEGRASE"/>
    <property type="match status" value="1"/>
</dbReference>
<dbReference type="Pfam" id="PF13683">
    <property type="entry name" value="rve_3"/>
    <property type="match status" value="1"/>
</dbReference>
<evidence type="ECO:0000313" key="3">
    <source>
        <dbReference type="Proteomes" id="UP001596203"/>
    </source>
</evidence>
<dbReference type="Gene3D" id="3.30.420.10">
    <property type="entry name" value="Ribonuclease H-like superfamily/Ribonuclease H"/>
    <property type="match status" value="1"/>
</dbReference>
<reference evidence="3" key="1">
    <citation type="journal article" date="2019" name="Int. J. Syst. Evol. Microbiol.">
        <title>The Global Catalogue of Microorganisms (GCM) 10K type strain sequencing project: providing services to taxonomists for standard genome sequencing and annotation.</title>
        <authorList>
            <consortium name="The Broad Institute Genomics Platform"/>
            <consortium name="The Broad Institute Genome Sequencing Center for Infectious Disease"/>
            <person name="Wu L."/>
            <person name="Ma J."/>
        </authorList>
    </citation>
    <scope>NUCLEOTIDE SEQUENCE [LARGE SCALE GENOMIC DNA]</scope>
    <source>
        <strain evidence="3">ZS-35-S2</strain>
    </source>
</reference>
<dbReference type="EMBL" id="JBHSPR010000047">
    <property type="protein sequence ID" value="MFC6021591.1"/>
    <property type="molecule type" value="Genomic_DNA"/>
</dbReference>
<keyword evidence="3" id="KW-1185">Reference proteome</keyword>
<evidence type="ECO:0000313" key="2">
    <source>
        <dbReference type="EMBL" id="MFC6021591.1"/>
    </source>
</evidence>
<dbReference type="Proteomes" id="UP001596203">
    <property type="component" value="Unassembled WGS sequence"/>
</dbReference>
<protein>
    <submittedName>
        <fullName evidence="2">Integrase core domain-containing protein</fullName>
    </submittedName>
</protein>
<dbReference type="InterPro" id="IPR001584">
    <property type="entry name" value="Integrase_cat-core"/>
</dbReference>
<name>A0ABW1KIP8_9ACTN</name>
<accession>A0ABW1KIP8</accession>